<dbReference type="EMBL" id="AP014964">
    <property type="protein sequence ID" value="BAT05347.1"/>
    <property type="molecule type" value="Genomic_DNA"/>
</dbReference>
<dbReference type="AlphaFoldDB" id="A0A0P0XFR3"/>
<organism evidence="1 2">
    <name type="scientific">Oryza sativa subsp. japonica</name>
    <name type="common">Rice</name>
    <dbReference type="NCBI Taxonomy" id="39947"/>
    <lineage>
        <taxon>Eukaryota</taxon>
        <taxon>Viridiplantae</taxon>
        <taxon>Streptophyta</taxon>
        <taxon>Embryophyta</taxon>
        <taxon>Tracheophyta</taxon>
        <taxon>Spermatophyta</taxon>
        <taxon>Magnoliopsida</taxon>
        <taxon>Liliopsida</taxon>
        <taxon>Poales</taxon>
        <taxon>Poaceae</taxon>
        <taxon>BOP clade</taxon>
        <taxon>Oryzoideae</taxon>
        <taxon>Oryzeae</taxon>
        <taxon>Oryzinae</taxon>
        <taxon>Oryza</taxon>
        <taxon>Oryza sativa</taxon>
    </lineage>
</organism>
<gene>
    <name evidence="1" type="ordered locus">Os08g0402366</name>
    <name evidence="1" type="ORF">OSNPB_080402366</name>
</gene>
<dbReference type="InParanoid" id="A0A0P0XFR3"/>
<accession>A0A0P0XFR3</accession>
<reference evidence="2" key="1">
    <citation type="journal article" date="2005" name="Nature">
        <title>The map-based sequence of the rice genome.</title>
        <authorList>
            <consortium name="International rice genome sequencing project (IRGSP)"/>
            <person name="Matsumoto T."/>
            <person name="Wu J."/>
            <person name="Kanamori H."/>
            <person name="Katayose Y."/>
            <person name="Fujisawa M."/>
            <person name="Namiki N."/>
            <person name="Mizuno H."/>
            <person name="Yamamoto K."/>
            <person name="Antonio B.A."/>
            <person name="Baba T."/>
            <person name="Sakata K."/>
            <person name="Nagamura Y."/>
            <person name="Aoki H."/>
            <person name="Arikawa K."/>
            <person name="Arita K."/>
            <person name="Bito T."/>
            <person name="Chiden Y."/>
            <person name="Fujitsuka N."/>
            <person name="Fukunaka R."/>
            <person name="Hamada M."/>
            <person name="Harada C."/>
            <person name="Hayashi A."/>
            <person name="Hijishita S."/>
            <person name="Honda M."/>
            <person name="Hosokawa S."/>
            <person name="Ichikawa Y."/>
            <person name="Idonuma A."/>
            <person name="Iijima M."/>
            <person name="Ikeda M."/>
            <person name="Ikeno M."/>
            <person name="Ito K."/>
            <person name="Ito S."/>
            <person name="Ito T."/>
            <person name="Ito Y."/>
            <person name="Ito Y."/>
            <person name="Iwabuchi A."/>
            <person name="Kamiya K."/>
            <person name="Karasawa W."/>
            <person name="Kurita K."/>
            <person name="Katagiri S."/>
            <person name="Kikuta A."/>
            <person name="Kobayashi H."/>
            <person name="Kobayashi N."/>
            <person name="Machita K."/>
            <person name="Maehara T."/>
            <person name="Masukawa M."/>
            <person name="Mizubayashi T."/>
            <person name="Mukai Y."/>
            <person name="Nagasaki H."/>
            <person name="Nagata Y."/>
            <person name="Naito S."/>
            <person name="Nakashima M."/>
            <person name="Nakama Y."/>
            <person name="Nakamichi Y."/>
            <person name="Nakamura M."/>
            <person name="Meguro A."/>
            <person name="Negishi M."/>
            <person name="Ohta I."/>
            <person name="Ohta T."/>
            <person name="Okamoto M."/>
            <person name="Ono N."/>
            <person name="Saji S."/>
            <person name="Sakaguchi M."/>
            <person name="Sakai K."/>
            <person name="Shibata M."/>
            <person name="Shimokawa T."/>
            <person name="Song J."/>
            <person name="Takazaki Y."/>
            <person name="Terasawa K."/>
            <person name="Tsugane M."/>
            <person name="Tsuji K."/>
            <person name="Ueda S."/>
            <person name="Waki K."/>
            <person name="Yamagata H."/>
            <person name="Yamamoto M."/>
            <person name="Yamamoto S."/>
            <person name="Yamane H."/>
            <person name="Yoshiki S."/>
            <person name="Yoshihara R."/>
            <person name="Yukawa K."/>
            <person name="Zhong H."/>
            <person name="Yano M."/>
            <person name="Yuan Q."/>
            <person name="Ouyang S."/>
            <person name="Liu J."/>
            <person name="Jones K.M."/>
            <person name="Gansberger K."/>
            <person name="Moffat K."/>
            <person name="Hill J."/>
            <person name="Bera J."/>
            <person name="Fadrosh D."/>
            <person name="Jin S."/>
            <person name="Johri S."/>
            <person name="Kim M."/>
            <person name="Overton L."/>
            <person name="Reardon M."/>
            <person name="Tsitrin T."/>
            <person name="Vuong H."/>
            <person name="Weaver B."/>
            <person name="Ciecko A."/>
            <person name="Tallon L."/>
            <person name="Jackson J."/>
            <person name="Pai G."/>
            <person name="Aken S.V."/>
            <person name="Utterback T."/>
            <person name="Reidmuller S."/>
            <person name="Feldblyum T."/>
            <person name="Hsiao J."/>
            <person name="Zismann V."/>
            <person name="Iobst S."/>
            <person name="de Vazeille A.R."/>
            <person name="Buell C.R."/>
            <person name="Ying K."/>
            <person name="Li Y."/>
            <person name="Lu T."/>
            <person name="Huang Y."/>
            <person name="Zhao Q."/>
            <person name="Feng Q."/>
            <person name="Zhang L."/>
            <person name="Zhu J."/>
            <person name="Weng Q."/>
            <person name="Mu J."/>
            <person name="Lu Y."/>
            <person name="Fan D."/>
            <person name="Liu Y."/>
            <person name="Guan J."/>
            <person name="Zhang Y."/>
            <person name="Yu S."/>
            <person name="Liu X."/>
            <person name="Zhang Y."/>
            <person name="Hong G."/>
            <person name="Han B."/>
            <person name="Choisne N."/>
            <person name="Demange N."/>
            <person name="Orjeda G."/>
            <person name="Samain S."/>
            <person name="Cattolico L."/>
            <person name="Pelletier E."/>
            <person name="Couloux A."/>
            <person name="Segurens B."/>
            <person name="Wincker P."/>
            <person name="D'Hont A."/>
            <person name="Scarpelli C."/>
            <person name="Weissenbach J."/>
            <person name="Salanoubat M."/>
            <person name="Quetier F."/>
            <person name="Yu Y."/>
            <person name="Kim H.R."/>
            <person name="Rambo T."/>
            <person name="Currie J."/>
            <person name="Collura K."/>
            <person name="Luo M."/>
            <person name="Yang T."/>
            <person name="Ammiraju J.S.S."/>
            <person name="Engler F."/>
            <person name="Soderlund C."/>
            <person name="Wing R.A."/>
            <person name="Palmer L.E."/>
            <person name="de la Bastide M."/>
            <person name="Spiegel L."/>
            <person name="Nascimento L."/>
            <person name="Zutavern T."/>
            <person name="O'Shaughnessy A."/>
            <person name="Dike S."/>
            <person name="Dedhia N."/>
            <person name="Preston R."/>
            <person name="Balija V."/>
            <person name="McCombie W.R."/>
            <person name="Chow T."/>
            <person name="Chen H."/>
            <person name="Chung M."/>
            <person name="Chen C."/>
            <person name="Shaw J."/>
            <person name="Wu H."/>
            <person name="Hsiao K."/>
            <person name="Chao Y."/>
            <person name="Chu M."/>
            <person name="Cheng C."/>
            <person name="Hour A."/>
            <person name="Lee P."/>
            <person name="Lin S."/>
            <person name="Lin Y."/>
            <person name="Liou J."/>
            <person name="Liu S."/>
            <person name="Hsing Y."/>
            <person name="Raghuvanshi S."/>
            <person name="Mohanty A."/>
            <person name="Bharti A.K."/>
            <person name="Gaur A."/>
            <person name="Gupta V."/>
            <person name="Kumar D."/>
            <person name="Ravi V."/>
            <person name="Vij S."/>
            <person name="Kapur A."/>
            <person name="Khurana P."/>
            <person name="Khurana P."/>
            <person name="Khurana J.P."/>
            <person name="Tyagi A.K."/>
            <person name="Gaikwad K."/>
            <person name="Singh A."/>
            <person name="Dalal V."/>
            <person name="Srivastava S."/>
            <person name="Dixit A."/>
            <person name="Pal A.K."/>
            <person name="Ghazi I.A."/>
            <person name="Yadav M."/>
            <person name="Pandit A."/>
            <person name="Bhargava A."/>
            <person name="Sureshbabu K."/>
            <person name="Batra K."/>
            <person name="Sharma T.R."/>
            <person name="Mohapatra T."/>
            <person name="Singh N.K."/>
            <person name="Messing J."/>
            <person name="Nelson A.B."/>
            <person name="Fuks G."/>
            <person name="Kavchok S."/>
            <person name="Keizer G."/>
            <person name="Linton E."/>
            <person name="Llaca V."/>
            <person name="Song R."/>
            <person name="Tanyolac B."/>
            <person name="Young S."/>
            <person name="Ho-Il K."/>
            <person name="Hahn J.H."/>
            <person name="Sangsakoo G."/>
            <person name="Vanavichit A."/>
            <person name="de Mattos Luiz.A.T."/>
            <person name="Zimmer P.D."/>
            <person name="Malone G."/>
            <person name="Dellagostin O."/>
            <person name="de Oliveira A.C."/>
            <person name="Bevan M."/>
            <person name="Bancroft I."/>
            <person name="Minx P."/>
            <person name="Cordum H."/>
            <person name="Wilson R."/>
            <person name="Cheng Z."/>
            <person name="Jin W."/>
            <person name="Jiang J."/>
            <person name="Leong S.A."/>
            <person name="Iwama H."/>
            <person name="Gojobori T."/>
            <person name="Itoh T."/>
            <person name="Niimura Y."/>
            <person name="Fujii Y."/>
            <person name="Habara T."/>
            <person name="Sakai H."/>
            <person name="Sato Y."/>
            <person name="Wilson G."/>
            <person name="Kumar K."/>
            <person name="McCouch S."/>
            <person name="Juretic N."/>
            <person name="Hoen D."/>
            <person name="Wright S."/>
            <person name="Bruskiewich R."/>
            <person name="Bureau T."/>
            <person name="Miyao A."/>
            <person name="Hirochika H."/>
            <person name="Nishikawa T."/>
            <person name="Kadowaki K."/>
            <person name="Sugiura M."/>
            <person name="Burr B."/>
            <person name="Sasaki T."/>
        </authorList>
    </citation>
    <scope>NUCLEOTIDE SEQUENCE [LARGE SCALE GENOMIC DNA]</scope>
    <source>
        <strain evidence="2">cv. Nipponbare</strain>
    </source>
</reference>
<evidence type="ECO:0000313" key="1">
    <source>
        <dbReference type="EMBL" id="BAT05347.1"/>
    </source>
</evidence>
<dbReference type="PaxDb" id="39947-A0A0P0XFR3"/>
<reference evidence="1 2" key="2">
    <citation type="journal article" date="2013" name="Plant Cell Physiol.">
        <title>Rice Annotation Project Database (RAP-DB): an integrative and interactive database for rice genomics.</title>
        <authorList>
            <person name="Sakai H."/>
            <person name="Lee S.S."/>
            <person name="Tanaka T."/>
            <person name="Numa H."/>
            <person name="Kim J."/>
            <person name="Kawahara Y."/>
            <person name="Wakimoto H."/>
            <person name="Yang C.C."/>
            <person name="Iwamoto M."/>
            <person name="Abe T."/>
            <person name="Yamada Y."/>
            <person name="Muto A."/>
            <person name="Inokuchi H."/>
            <person name="Ikemura T."/>
            <person name="Matsumoto T."/>
            <person name="Sasaki T."/>
            <person name="Itoh T."/>
        </authorList>
    </citation>
    <scope>NUCLEOTIDE SEQUENCE [LARGE SCALE GENOMIC DNA]</scope>
    <source>
        <strain evidence="2">cv. Nipponbare</strain>
    </source>
</reference>
<evidence type="ECO:0000313" key="2">
    <source>
        <dbReference type="Proteomes" id="UP000059680"/>
    </source>
</evidence>
<keyword evidence="2" id="KW-1185">Reference proteome</keyword>
<reference evidence="1 2" key="3">
    <citation type="journal article" date="2013" name="Rice">
        <title>Improvement of the Oryza sativa Nipponbare reference genome using next generation sequence and optical map data.</title>
        <authorList>
            <person name="Kawahara Y."/>
            <person name="de la Bastide M."/>
            <person name="Hamilton J.P."/>
            <person name="Kanamori H."/>
            <person name="McCombie W.R."/>
            <person name="Ouyang S."/>
            <person name="Schwartz D.C."/>
            <person name="Tanaka T."/>
            <person name="Wu J."/>
            <person name="Zhou S."/>
            <person name="Childs K.L."/>
            <person name="Davidson R.M."/>
            <person name="Lin H."/>
            <person name="Quesada-Ocampo L."/>
            <person name="Vaillancourt B."/>
            <person name="Sakai H."/>
            <person name="Lee S.S."/>
            <person name="Kim J."/>
            <person name="Numa H."/>
            <person name="Itoh T."/>
            <person name="Buell C.R."/>
            <person name="Matsumoto T."/>
        </authorList>
    </citation>
    <scope>NUCLEOTIDE SEQUENCE [LARGE SCALE GENOMIC DNA]</scope>
    <source>
        <strain evidence="2">cv. Nipponbare</strain>
    </source>
</reference>
<proteinExistence type="predicted"/>
<sequence length="82" mass="8616">MGRRARWRRAWIGSSSVSVTSSGDAATSTLKLGGVCASPPIHLPPCRCIRPCGPAVELGATLDWEGRARGLGFDVEVLNPLA</sequence>
<name>A0A0P0XFR3_ORYSJ</name>
<protein>
    <submittedName>
        <fullName evidence="1">Os08g0402366 protein</fullName>
    </submittedName>
</protein>
<dbReference type="Proteomes" id="UP000059680">
    <property type="component" value="Chromosome 8"/>
</dbReference>